<dbReference type="STRING" id="105984.A0A427XX15"/>
<dbReference type="PANTHER" id="PTHR43330:SF8">
    <property type="entry name" value="METHIONINE AMINOPEPTIDASE 1D, MITOCHONDRIAL"/>
    <property type="match status" value="1"/>
</dbReference>
<evidence type="ECO:0000256" key="5">
    <source>
        <dbReference type="HAMAP-Rule" id="MF_03174"/>
    </source>
</evidence>
<proteinExistence type="inferred from homology"/>
<comment type="similarity">
    <text evidence="5">Belongs to the peptidase M24A family. Methionine aminopeptidase type 1 subfamily.</text>
</comment>
<dbReference type="InterPro" id="IPR036005">
    <property type="entry name" value="Creatinase/aminopeptidase-like"/>
</dbReference>
<dbReference type="EC" id="3.4.11.18" evidence="6"/>
<comment type="caution">
    <text evidence="5">Lacks conserved residue(s) required for the propagation of feature annotation.</text>
</comment>
<feature type="binding site" evidence="5">
    <location>
        <position position="291"/>
    </location>
    <ligand>
        <name>substrate</name>
    </ligand>
</feature>
<dbReference type="HAMAP" id="MF_01974">
    <property type="entry name" value="MetAP_1"/>
    <property type="match status" value="1"/>
</dbReference>
<keyword evidence="10" id="KW-1185">Reference proteome</keyword>
<evidence type="ECO:0000256" key="1">
    <source>
        <dbReference type="ARBA" id="ARBA00022438"/>
    </source>
</evidence>
<evidence type="ECO:0000256" key="6">
    <source>
        <dbReference type="RuleBase" id="RU003653"/>
    </source>
</evidence>
<reference evidence="9 10" key="1">
    <citation type="submission" date="2018-11" db="EMBL/GenBank/DDBJ databases">
        <title>Genome sequence of Apiotrichum porosum DSM 27194.</title>
        <authorList>
            <person name="Aliyu H."/>
            <person name="Gorte O."/>
            <person name="Ochsenreither K."/>
        </authorList>
    </citation>
    <scope>NUCLEOTIDE SEQUENCE [LARGE SCALE GENOMIC DNA]</scope>
    <source>
        <strain evidence="9 10">DSM 27194</strain>
    </source>
</reference>
<dbReference type="Proteomes" id="UP000279236">
    <property type="component" value="Unassembled WGS sequence"/>
</dbReference>
<dbReference type="GO" id="GO:0006508">
    <property type="term" value="P:proteolysis"/>
    <property type="evidence" value="ECO:0007669"/>
    <property type="project" value="UniProtKB-KW"/>
</dbReference>
<sequence length="366" mass="40003">MATALHRGVHAAGSSTSRSRLPQRSLIGRPVPAPSVSIRGITTSWPKWPVMPSPPQYGDYDVLDVSSAMSSYPDPLPVPDSIRRPPYVPANFFTAPIWEHEETTDNSAASKIKLGTRAHERVRAAGQAAAEVLAEVGKLVRPGITTAQLDEAAHAAILRRGAYPSPLGYSHFPKSCTTSVNNVVARELTDLHRPLLSTDIINLDITLFLNGYHGDTSATFVLPETDKQGRDLVEATREALEIGIRTCGPGKLYRGIGRAIDQANNSREFARKHGYGINTQFSGHGIGQRFHQEPWILHHQNTGTEKMSPGDCFTIEPPLVQGMKTRGTLWEDGWTVTTDTGARSAQFEHQVLITHDGVEVLTRLAE</sequence>
<dbReference type="CDD" id="cd01086">
    <property type="entry name" value="MetAP1"/>
    <property type="match status" value="1"/>
</dbReference>
<dbReference type="GO" id="GO:0004239">
    <property type="term" value="F:initiator methionyl aminopeptidase activity"/>
    <property type="evidence" value="ECO:0007669"/>
    <property type="project" value="UniProtKB-UniRule"/>
</dbReference>
<dbReference type="GeneID" id="39591603"/>
<dbReference type="PROSITE" id="PS00680">
    <property type="entry name" value="MAP_1"/>
    <property type="match status" value="1"/>
</dbReference>
<comment type="function">
    <text evidence="6">Cotranslationally removes the N-terminal methionine from nascent proteins. The N-terminal methionine is often cleaved when the second residue in the primary sequence is small and uncharged (Met-Ala-, Cys, Gly, Pro, Ser, Thr, or Val).</text>
</comment>
<dbReference type="GO" id="GO:0046872">
    <property type="term" value="F:metal ion binding"/>
    <property type="evidence" value="ECO:0007669"/>
    <property type="project" value="UniProtKB-UniRule"/>
</dbReference>
<keyword evidence="4 5" id="KW-0378">Hydrolase</keyword>
<evidence type="ECO:0000313" key="9">
    <source>
        <dbReference type="EMBL" id="RSH83380.1"/>
    </source>
</evidence>
<feature type="binding site" evidence="5">
    <location>
        <position position="284"/>
    </location>
    <ligand>
        <name>a divalent metal cation</name>
        <dbReference type="ChEBI" id="CHEBI:60240"/>
        <label>2</label>
        <note>catalytic</note>
    </ligand>
</feature>
<feature type="binding site" evidence="5">
    <location>
        <position position="316"/>
    </location>
    <ligand>
        <name>a divalent metal cation</name>
        <dbReference type="ChEBI" id="CHEBI:60240"/>
        <label>2</label>
        <note>catalytic</note>
    </ligand>
</feature>
<feature type="binding site" evidence="5">
    <location>
        <position position="204"/>
    </location>
    <ligand>
        <name>a divalent metal cation</name>
        <dbReference type="ChEBI" id="CHEBI:60240"/>
        <label>1</label>
    </ligand>
</feature>
<feature type="domain" description="Peptidase M24" evidence="8">
    <location>
        <begin position="120"/>
        <end position="354"/>
    </location>
</feature>
<keyword evidence="3 5" id="KW-0479">Metal-binding</keyword>
<keyword evidence="2 5" id="KW-0645">Protease</keyword>
<dbReference type="EMBL" id="RSCE01000004">
    <property type="protein sequence ID" value="RSH83380.1"/>
    <property type="molecule type" value="Genomic_DNA"/>
</dbReference>
<evidence type="ECO:0000259" key="8">
    <source>
        <dbReference type="Pfam" id="PF00557"/>
    </source>
</evidence>
<organism evidence="9 10">
    <name type="scientific">Apiotrichum porosum</name>
    <dbReference type="NCBI Taxonomy" id="105984"/>
    <lineage>
        <taxon>Eukaryota</taxon>
        <taxon>Fungi</taxon>
        <taxon>Dikarya</taxon>
        <taxon>Basidiomycota</taxon>
        <taxon>Agaricomycotina</taxon>
        <taxon>Tremellomycetes</taxon>
        <taxon>Trichosporonales</taxon>
        <taxon>Trichosporonaceae</taxon>
        <taxon>Apiotrichum</taxon>
    </lineage>
</organism>
<dbReference type="PRINTS" id="PR00599">
    <property type="entry name" value="MAPEPTIDASE"/>
</dbReference>
<dbReference type="NCBIfam" id="TIGR00500">
    <property type="entry name" value="met_pdase_I"/>
    <property type="match status" value="1"/>
</dbReference>
<dbReference type="Pfam" id="PF00557">
    <property type="entry name" value="Peptidase_M24"/>
    <property type="match status" value="1"/>
</dbReference>
<dbReference type="AlphaFoldDB" id="A0A427XX15"/>
<protein>
    <recommendedName>
        <fullName evidence="6">Methionine aminopeptidase</fullName>
        <ecNumber evidence="6">3.4.11.18</ecNumber>
    </recommendedName>
</protein>
<dbReference type="InterPro" id="IPR001714">
    <property type="entry name" value="Pept_M24_MAP"/>
</dbReference>
<accession>A0A427XX15</accession>
<dbReference type="RefSeq" id="XP_028477332.1">
    <property type="nucleotide sequence ID" value="XM_028622440.1"/>
</dbReference>
<dbReference type="Gene3D" id="3.90.230.10">
    <property type="entry name" value="Creatinase/methionine aminopeptidase superfamily"/>
    <property type="match status" value="1"/>
</dbReference>
<dbReference type="PANTHER" id="PTHR43330">
    <property type="entry name" value="METHIONINE AMINOPEPTIDASE"/>
    <property type="match status" value="1"/>
</dbReference>
<evidence type="ECO:0000256" key="3">
    <source>
        <dbReference type="ARBA" id="ARBA00022723"/>
    </source>
</evidence>
<dbReference type="InterPro" id="IPR000994">
    <property type="entry name" value="Pept_M24"/>
</dbReference>
<keyword evidence="1 5" id="KW-0031">Aminopeptidase</keyword>
<name>A0A427XX15_9TREE</name>
<evidence type="ECO:0000313" key="10">
    <source>
        <dbReference type="Proteomes" id="UP000279236"/>
    </source>
</evidence>
<comment type="caution">
    <text evidence="9">The sequence shown here is derived from an EMBL/GenBank/DDBJ whole genome shotgun (WGS) entry which is preliminary data.</text>
</comment>
<feature type="region of interest" description="Disordered" evidence="7">
    <location>
        <begin position="1"/>
        <end position="33"/>
    </location>
</feature>
<gene>
    <name evidence="9" type="ORF">EHS24_007060</name>
</gene>
<dbReference type="InterPro" id="IPR002467">
    <property type="entry name" value="Pept_M24A_MAP1"/>
</dbReference>
<evidence type="ECO:0000256" key="2">
    <source>
        <dbReference type="ARBA" id="ARBA00022670"/>
    </source>
</evidence>
<feature type="binding site" evidence="5">
    <location>
        <position position="348"/>
    </location>
    <ligand>
        <name>a divalent metal cation</name>
        <dbReference type="ChEBI" id="CHEBI:60240"/>
        <label>1</label>
    </ligand>
</feature>
<feature type="compositionally biased region" description="Polar residues" evidence="7">
    <location>
        <begin position="13"/>
        <end position="22"/>
    </location>
</feature>
<comment type="cofactor">
    <cofactor evidence="5">
        <name>Co(2+)</name>
        <dbReference type="ChEBI" id="CHEBI:48828"/>
    </cofactor>
    <cofactor evidence="5">
        <name>Zn(2+)</name>
        <dbReference type="ChEBI" id="CHEBI:29105"/>
    </cofactor>
    <cofactor evidence="5">
        <name>Mn(2+)</name>
        <dbReference type="ChEBI" id="CHEBI:29035"/>
    </cofactor>
    <cofactor evidence="5">
        <name>Fe(2+)</name>
        <dbReference type="ChEBI" id="CHEBI:29033"/>
    </cofactor>
    <text evidence="5">Binds 2 divalent metal cations per subunit. Has a high-affinity and a low affinity metal-binding site. The true nature of the physiological cofactor is under debate. The enzyme is active with cobalt, zinc, manganese or divalent iron ions. Most likely, methionine aminopeptidases function as mononuclear Fe(2+)-metalloproteases under physiological conditions, and the catalytically relevant metal-binding site has been assigned to the histidine-containing high-affinity site.</text>
</comment>
<comment type="catalytic activity">
    <reaction evidence="5 6">
        <text>Release of N-terminal amino acids, preferentially methionine, from peptides and arylamides.</text>
        <dbReference type="EC" id="3.4.11.18"/>
    </reaction>
</comment>
<feature type="binding site" evidence="5">
    <location>
        <position position="348"/>
    </location>
    <ligand>
        <name>a divalent metal cation</name>
        <dbReference type="ChEBI" id="CHEBI:60240"/>
        <label>2</label>
        <note>catalytic</note>
    </ligand>
</feature>
<evidence type="ECO:0000256" key="4">
    <source>
        <dbReference type="ARBA" id="ARBA00022801"/>
    </source>
</evidence>
<evidence type="ECO:0000256" key="7">
    <source>
        <dbReference type="SAM" id="MobiDB-lite"/>
    </source>
</evidence>
<feature type="binding site" evidence="5">
    <location>
        <position position="215"/>
    </location>
    <ligand>
        <name>a divalent metal cation</name>
        <dbReference type="ChEBI" id="CHEBI:60240"/>
        <label>1</label>
    </ligand>
</feature>
<dbReference type="SUPFAM" id="SSF55920">
    <property type="entry name" value="Creatinase/aminopeptidase"/>
    <property type="match status" value="1"/>
</dbReference>
<feature type="binding site" evidence="5">
    <location>
        <position position="215"/>
    </location>
    <ligand>
        <name>a divalent metal cation</name>
        <dbReference type="ChEBI" id="CHEBI:60240"/>
        <label>2</label>
        <note>catalytic</note>
    </ligand>
</feature>
<dbReference type="OrthoDB" id="3209743at2759"/>
<dbReference type="GO" id="GO:0070006">
    <property type="term" value="F:metalloaminopeptidase activity"/>
    <property type="evidence" value="ECO:0007669"/>
    <property type="project" value="UniProtKB-UniRule"/>
</dbReference>